<dbReference type="Gene3D" id="1.20.5.1930">
    <property type="match status" value="1"/>
</dbReference>
<dbReference type="InterPro" id="IPR050482">
    <property type="entry name" value="Sensor_HK_TwoCompSys"/>
</dbReference>
<evidence type="ECO:0000259" key="6">
    <source>
        <dbReference type="SMART" id="SM00387"/>
    </source>
</evidence>
<dbReference type="InterPro" id="IPR036890">
    <property type="entry name" value="HATPase_C_sf"/>
</dbReference>
<keyword evidence="1" id="KW-0808">Transferase</keyword>
<dbReference type="PANTHER" id="PTHR24421">
    <property type="entry name" value="NITRATE/NITRITE SENSOR PROTEIN NARX-RELATED"/>
    <property type="match status" value="1"/>
</dbReference>
<dbReference type="OrthoDB" id="5241249at2"/>
<dbReference type="SUPFAM" id="SSF55874">
    <property type="entry name" value="ATPase domain of HSP90 chaperone/DNA topoisomerase II/histidine kinase"/>
    <property type="match status" value="1"/>
</dbReference>
<keyword evidence="2 7" id="KW-0418">Kinase</keyword>
<reference evidence="7 8" key="1">
    <citation type="journal article" date="2013" name="Stand. Genomic Sci.">
        <title>Genomic Encyclopedia of Type Strains, Phase I: The one thousand microbial genomes (KMG-I) project.</title>
        <authorList>
            <person name="Kyrpides N.C."/>
            <person name="Woyke T."/>
            <person name="Eisen J.A."/>
            <person name="Garrity G."/>
            <person name="Lilburn T.G."/>
            <person name="Beck B.J."/>
            <person name="Whitman W.B."/>
            <person name="Hugenholtz P."/>
            <person name="Klenk H.P."/>
        </authorList>
    </citation>
    <scope>NUCLEOTIDE SEQUENCE [LARGE SCALE GENOMIC DNA]</scope>
    <source>
        <strain evidence="7 8">DSM 45044</strain>
    </source>
</reference>
<dbReference type="Pfam" id="PF02518">
    <property type="entry name" value="HATPase_c"/>
    <property type="match status" value="1"/>
</dbReference>
<feature type="region of interest" description="Disordered" evidence="4">
    <location>
        <begin position="1"/>
        <end position="26"/>
    </location>
</feature>
<dbReference type="Pfam" id="PF13185">
    <property type="entry name" value="GAF_2"/>
    <property type="match status" value="2"/>
</dbReference>
<comment type="caution">
    <text evidence="7">The sequence shown here is derived from an EMBL/GenBank/DDBJ whole genome shotgun (WGS) entry which is preliminary data.</text>
</comment>
<dbReference type="SMART" id="SM00065">
    <property type="entry name" value="GAF"/>
    <property type="match status" value="2"/>
</dbReference>
<protein>
    <submittedName>
        <fullName evidence="7">Signal transduction histidine kinase</fullName>
    </submittedName>
</protein>
<evidence type="ECO:0000256" key="4">
    <source>
        <dbReference type="SAM" id="MobiDB-lite"/>
    </source>
</evidence>
<feature type="domain" description="Histidine kinase/HSP90-like ATPase" evidence="6">
    <location>
        <begin position="493"/>
        <end position="583"/>
    </location>
</feature>
<dbReference type="RefSeq" id="WP_147136518.1">
    <property type="nucleotide sequence ID" value="NZ_VLLL01000005.1"/>
</dbReference>
<dbReference type="Gene3D" id="3.30.450.40">
    <property type="match status" value="2"/>
</dbReference>
<dbReference type="SMART" id="SM00387">
    <property type="entry name" value="HATPase_c"/>
    <property type="match status" value="1"/>
</dbReference>
<feature type="domain" description="GAF" evidence="5">
    <location>
        <begin position="238"/>
        <end position="384"/>
    </location>
</feature>
<dbReference type="InterPro" id="IPR011712">
    <property type="entry name" value="Sig_transdc_His_kin_sub3_dim/P"/>
</dbReference>
<proteinExistence type="predicted"/>
<sequence>MAAAADSIGTVTESDAPPGDSAAARRSGLSTVQLDVLLSELLTRVGDVTSGRERLRGLLHAVVSIGSDLRLPGVLDRIVAAARTLGHARYAALGVTGPHKTIVGFHTDGLTPEEAARMTGQPTGDGLLGEVIRHERIVRLADVTRAPGFTGYPAGHPVMRGLLAVPIRIREQVFGALYLADKHGGAAFNEDDEEVIAALSAAAAVAIENAQLYQLSNRRQRWFQAAAEITNLLLGTVDPEAALHLVASRARETGNAYLAMVVLRDHATADRLTVEVAGTAEGTFELAGAGLRLTGDALGQVVTGRRSAIVHDLGTATDWPIRLRTGPAVIAPLATTETCHGALIVASAPASPAGYSSEDIALLESFAGQAALALERARAQQDRADLAVFEDRERIARDLHDLVIQRLFATGLRLQSAIHLTARPEVVERLNLAVDELDATIRDLRASIFQLHRFDEDGLHHAVREVVDGAAPGLGFRPALTFSGPVESLVPERLRPQLLAVLREALSNVSRHAGAGRVEVSLRAEADQIALAIQDDGVGLRSEESAGGLRNLRVRAERLAGSFTITPVPDGGTRVEWRVPLPGAEPDAATG</sequence>
<dbReference type="InterPro" id="IPR003018">
    <property type="entry name" value="GAF"/>
</dbReference>
<dbReference type="Pfam" id="PF07730">
    <property type="entry name" value="HisKA_3"/>
    <property type="match status" value="1"/>
</dbReference>
<dbReference type="AlphaFoldDB" id="A0A562VEM1"/>
<evidence type="ECO:0000313" key="7">
    <source>
        <dbReference type="EMBL" id="TWJ16308.1"/>
    </source>
</evidence>
<evidence type="ECO:0000256" key="3">
    <source>
        <dbReference type="ARBA" id="ARBA00023012"/>
    </source>
</evidence>
<dbReference type="EMBL" id="VLLL01000005">
    <property type="protein sequence ID" value="TWJ16308.1"/>
    <property type="molecule type" value="Genomic_DNA"/>
</dbReference>
<dbReference type="CDD" id="cd16917">
    <property type="entry name" value="HATPase_UhpB-NarQ-NarX-like"/>
    <property type="match status" value="1"/>
</dbReference>
<dbReference type="PANTHER" id="PTHR24421:SF56">
    <property type="entry name" value="OXYGEN SENSOR HISTIDINE KINASE RESPONSE REGULATOR DOST"/>
    <property type="match status" value="1"/>
</dbReference>
<feature type="domain" description="GAF" evidence="5">
    <location>
        <begin position="70"/>
        <end position="217"/>
    </location>
</feature>
<evidence type="ECO:0000256" key="2">
    <source>
        <dbReference type="ARBA" id="ARBA00022777"/>
    </source>
</evidence>
<evidence type="ECO:0000313" key="8">
    <source>
        <dbReference type="Proteomes" id="UP000321617"/>
    </source>
</evidence>
<dbReference type="GO" id="GO:0016020">
    <property type="term" value="C:membrane"/>
    <property type="evidence" value="ECO:0007669"/>
    <property type="project" value="InterPro"/>
</dbReference>
<gene>
    <name evidence="7" type="ORF">LX16_2037</name>
</gene>
<dbReference type="GO" id="GO:0046983">
    <property type="term" value="F:protein dimerization activity"/>
    <property type="evidence" value="ECO:0007669"/>
    <property type="project" value="InterPro"/>
</dbReference>
<dbReference type="Gene3D" id="3.30.565.10">
    <property type="entry name" value="Histidine kinase-like ATPase, C-terminal domain"/>
    <property type="match status" value="1"/>
</dbReference>
<dbReference type="Proteomes" id="UP000321617">
    <property type="component" value="Unassembled WGS sequence"/>
</dbReference>
<dbReference type="GO" id="GO:0000155">
    <property type="term" value="F:phosphorelay sensor kinase activity"/>
    <property type="evidence" value="ECO:0007669"/>
    <property type="project" value="InterPro"/>
</dbReference>
<dbReference type="SUPFAM" id="SSF55781">
    <property type="entry name" value="GAF domain-like"/>
    <property type="match status" value="2"/>
</dbReference>
<organism evidence="7 8">
    <name type="scientific">Stackebrandtia albiflava</name>
    <dbReference type="NCBI Taxonomy" id="406432"/>
    <lineage>
        <taxon>Bacteria</taxon>
        <taxon>Bacillati</taxon>
        <taxon>Actinomycetota</taxon>
        <taxon>Actinomycetes</taxon>
        <taxon>Glycomycetales</taxon>
        <taxon>Glycomycetaceae</taxon>
        <taxon>Stackebrandtia</taxon>
    </lineage>
</organism>
<accession>A0A562VEM1</accession>
<keyword evidence="8" id="KW-1185">Reference proteome</keyword>
<dbReference type="InterPro" id="IPR029016">
    <property type="entry name" value="GAF-like_dom_sf"/>
</dbReference>
<keyword evidence="3" id="KW-0902">Two-component regulatory system</keyword>
<name>A0A562VEM1_9ACTN</name>
<evidence type="ECO:0000259" key="5">
    <source>
        <dbReference type="SMART" id="SM00065"/>
    </source>
</evidence>
<dbReference type="InterPro" id="IPR003594">
    <property type="entry name" value="HATPase_dom"/>
</dbReference>
<evidence type="ECO:0000256" key="1">
    <source>
        <dbReference type="ARBA" id="ARBA00022679"/>
    </source>
</evidence>